<dbReference type="EMBL" id="KT321317">
    <property type="protein sequence ID" value="ALA45543.1"/>
    <property type="molecule type" value="Genomic_DNA"/>
</dbReference>
<dbReference type="Pfam" id="PF21825">
    <property type="entry name" value="crAss001_48"/>
    <property type="match status" value="1"/>
</dbReference>
<protein>
    <submittedName>
        <fullName evidence="1">Uncharacterized protein</fullName>
    </submittedName>
</protein>
<organism evidence="1 2">
    <name type="scientific">Achromobacter phage phiAxp-3</name>
    <dbReference type="NCBI Taxonomy" id="1664247"/>
    <lineage>
        <taxon>Viruses</taxon>
        <taxon>Duplodnaviria</taxon>
        <taxon>Heunggongvirae</taxon>
        <taxon>Uroviricota</taxon>
        <taxon>Caudoviricetes</taxon>
        <taxon>Schitoviridae</taxon>
        <taxon>Rothmandenesvirinae</taxon>
        <taxon>Dongdastvirus</taxon>
        <taxon>Dongdastvirus Axp3</taxon>
    </lineage>
</organism>
<keyword evidence="2" id="KW-1185">Reference proteome</keyword>
<dbReference type="InterPro" id="IPR025915">
    <property type="entry name" value="Phage_gp49_66"/>
</dbReference>
<dbReference type="Pfam" id="PF13876">
    <property type="entry name" value="Phage_gp49_66"/>
    <property type="match status" value="1"/>
</dbReference>
<evidence type="ECO:0000313" key="1">
    <source>
        <dbReference type="EMBL" id="ALA45543.1"/>
    </source>
</evidence>
<reference evidence="1" key="1">
    <citation type="submission" date="2016-02" db="EMBL/GenBank/DDBJ databases">
        <authorList>
            <person name="Zhao X."/>
        </authorList>
    </citation>
    <scope>NUCLEOTIDE SEQUENCE</scope>
</reference>
<dbReference type="RefSeq" id="YP_009208726.1">
    <property type="nucleotide sequence ID" value="NC_028908.2"/>
</dbReference>
<dbReference type="OrthoDB" id="20098at10239"/>
<dbReference type="KEGG" id="vg:26648404"/>
<dbReference type="Proteomes" id="UP000203117">
    <property type="component" value="Segment"/>
</dbReference>
<evidence type="ECO:0000313" key="2">
    <source>
        <dbReference type="Proteomes" id="UP000203117"/>
    </source>
</evidence>
<sequence>MNKAPTVTQDDVNAMIQGETYTVLPDGRTTVCQLTLVNGFTVMGSSACVCKENFNAELGERYSREEAVNKVWPIAGVLLAERLHQENKSKGETWTDRLWVEWRELADKLTKLKAMLANPSPAIQETDLKILDEQARIMGMYEEILRMRLDRARQG</sequence>
<dbReference type="GeneID" id="26648404"/>
<name>A0A0K2FIR3_9CAUD</name>
<gene>
    <name evidence="1" type="ORF">ADP65_00074</name>
</gene>
<proteinExistence type="predicted"/>
<dbReference type="InterPro" id="IPR054052">
    <property type="entry name" value="Y16Q-like"/>
</dbReference>
<accession>A0A0K2FIR3</accession>